<evidence type="ECO:0000256" key="4">
    <source>
        <dbReference type="ARBA" id="ARBA00022989"/>
    </source>
</evidence>
<proteinExistence type="predicted"/>
<evidence type="ECO:0000256" key="6">
    <source>
        <dbReference type="SAM" id="Phobius"/>
    </source>
</evidence>
<dbReference type="PANTHER" id="PTHR13628">
    <property type="entry name" value="TRANSMEMBRANE PROTEIN 267"/>
    <property type="match status" value="1"/>
</dbReference>
<protein>
    <recommendedName>
        <fullName evidence="2">Transmembrane protein 267</fullName>
    </recommendedName>
</protein>
<keyword evidence="8" id="KW-1185">Reference proteome</keyword>
<keyword evidence="5 6" id="KW-0472">Membrane</keyword>
<reference evidence="7 8" key="1">
    <citation type="journal article" date="2017" name="Nat. Ecol. Evol.">
        <title>Scallop genome provides insights into evolution of bilaterian karyotype and development.</title>
        <authorList>
            <person name="Wang S."/>
            <person name="Zhang J."/>
            <person name="Jiao W."/>
            <person name="Li J."/>
            <person name="Xun X."/>
            <person name="Sun Y."/>
            <person name="Guo X."/>
            <person name="Huan P."/>
            <person name="Dong B."/>
            <person name="Zhang L."/>
            <person name="Hu X."/>
            <person name="Sun X."/>
            <person name="Wang J."/>
            <person name="Zhao C."/>
            <person name="Wang Y."/>
            <person name="Wang D."/>
            <person name="Huang X."/>
            <person name="Wang R."/>
            <person name="Lv J."/>
            <person name="Li Y."/>
            <person name="Zhang Z."/>
            <person name="Liu B."/>
            <person name="Lu W."/>
            <person name="Hui Y."/>
            <person name="Liang J."/>
            <person name="Zhou Z."/>
            <person name="Hou R."/>
            <person name="Li X."/>
            <person name="Liu Y."/>
            <person name="Li H."/>
            <person name="Ning X."/>
            <person name="Lin Y."/>
            <person name="Zhao L."/>
            <person name="Xing Q."/>
            <person name="Dou J."/>
            <person name="Li Y."/>
            <person name="Mao J."/>
            <person name="Guo H."/>
            <person name="Dou H."/>
            <person name="Li T."/>
            <person name="Mu C."/>
            <person name="Jiang W."/>
            <person name="Fu Q."/>
            <person name="Fu X."/>
            <person name="Miao Y."/>
            <person name="Liu J."/>
            <person name="Yu Q."/>
            <person name="Li R."/>
            <person name="Liao H."/>
            <person name="Li X."/>
            <person name="Kong Y."/>
            <person name="Jiang Z."/>
            <person name="Chourrout D."/>
            <person name="Li R."/>
            <person name="Bao Z."/>
        </authorList>
    </citation>
    <scope>NUCLEOTIDE SEQUENCE [LARGE SCALE GENOMIC DNA]</scope>
    <source>
        <strain evidence="7 8">PY_sf001</strain>
    </source>
</reference>
<accession>A0A210QPF1</accession>
<sequence>MPSLSSFSTFIDVNTILYEFLLYAVLSVGDFLLAREYENLHFRIFTDSLTHGLVGFFSWAIVIDLRPPTSDQWVKGFVQCIICMGLAMLVDVDHVIAARSINLHDLTSLPSRPHFHATTIIIPIAVILWTLGDVYRDSFFGLLCPLFIVAWLSHHIRDAARRGLWLPPFGSTPVLSQSLYIVTLMALPLVVWFLLRISKSKIVQTDVTVAVDSTTP</sequence>
<keyword evidence="3 6" id="KW-0812">Transmembrane</keyword>
<organism evidence="7 8">
    <name type="scientific">Mizuhopecten yessoensis</name>
    <name type="common">Japanese scallop</name>
    <name type="synonym">Patinopecten yessoensis</name>
    <dbReference type="NCBI Taxonomy" id="6573"/>
    <lineage>
        <taxon>Eukaryota</taxon>
        <taxon>Metazoa</taxon>
        <taxon>Spiralia</taxon>
        <taxon>Lophotrochozoa</taxon>
        <taxon>Mollusca</taxon>
        <taxon>Bivalvia</taxon>
        <taxon>Autobranchia</taxon>
        <taxon>Pteriomorphia</taxon>
        <taxon>Pectinida</taxon>
        <taxon>Pectinoidea</taxon>
        <taxon>Pectinidae</taxon>
        <taxon>Mizuhopecten</taxon>
    </lineage>
</organism>
<name>A0A210QPF1_MIZYE</name>
<dbReference type="GO" id="GO:0016020">
    <property type="term" value="C:membrane"/>
    <property type="evidence" value="ECO:0007669"/>
    <property type="project" value="UniProtKB-SubCell"/>
</dbReference>
<comment type="subcellular location">
    <subcellularLocation>
        <location evidence="1">Membrane</location>
        <topology evidence="1">Multi-pass membrane protein</topology>
    </subcellularLocation>
</comment>
<feature type="transmembrane region" description="Helical" evidence="6">
    <location>
        <begin position="139"/>
        <end position="157"/>
    </location>
</feature>
<gene>
    <name evidence="7" type="ORF">KP79_PYT22771</name>
</gene>
<feature type="transmembrane region" description="Helical" evidence="6">
    <location>
        <begin position="177"/>
        <end position="195"/>
    </location>
</feature>
<evidence type="ECO:0000256" key="5">
    <source>
        <dbReference type="ARBA" id="ARBA00023136"/>
    </source>
</evidence>
<evidence type="ECO:0000256" key="3">
    <source>
        <dbReference type="ARBA" id="ARBA00022692"/>
    </source>
</evidence>
<evidence type="ECO:0000313" key="7">
    <source>
        <dbReference type="EMBL" id="OWF50613.1"/>
    </source>
</evidence>
<dbReference type="EMBL" id="NEDP02002548">
    <property type="protein sequence ID" value="OWF50613.1"/>
    <property type="molecule type" value="Genomic_DNA"/>
</dbReference>
<feature type="transmembrane region" description="Helical" evidence="6">
    <location>
        <begin position="45"/>
        <end position="63"/>
    </location>
</feature>
<evidence type="ECO:0000313" key="8">
    <source>
        <dbReference type="Proteomes" id="UP000242188"/>
    </source>
</evidence>
<dbReference type="AlphaFoldDB" id="A0A210QPF1"/>
<dbReference type="OrthoDB" id="10014558at2759"/>
<evidence type="ECO:0000256" key="1">
    <source>
        <dbReference type="ARBA" id="ARBA00004141"/>
    </source>
</evidence>
<dbReference type="PANTHER" id="PTHR13628:SF1">
    <property type="entry name" value="TRANSMEMBRANE PROTEIN 267"/>
    <property type="match status" value="1"/>
</dbReference>
<dbReference type="STRING" id="6573.A0A210QPF1"/>
<feature type="transmembrane region" description="Helical" evidence="6">
    <location>
        <begin position="15"/>
        <end position="33"/>
    </location>
</feature>
<comment type="caution">
    <text evidence="7">The sequence shown here is derived from an EMBL/GenBank/DDBJ whole genome shotgun (WGS) entry which is preliminary data.</text>
</comment>
<evidence type="ECO:0000256" key="2">
    <source>
        <dbReference type="ARBA" id="ARBA00013977"/>
    </source>
</evidence>
<dbReference type="InterPro" id="IPR026572">
    <property type="entry name" value="TMEM267"/>
</dbReference>
<feature type="transmembrane region" description="Helical" evidence="6">
    <location>
        <begin position="114"/>
        <end position="132"/>
    </location>
</feature>
<keyword evidence="4 6" id="KW-1133">Transmembrane helix</keyword>
<dbReference type="Proteomes" id="UP000242188">
    <property type="component" value="Unassembled WGS sequence"/>
</dbReference>